<dbReference type="SUPFAM" id="SSF51735">
    <property type="entry name" value="NAD(P)-binding Rossmann-fold domains"/>
    <property type="match status" value="1"/>
</dbReference>
<keyword evidence="6 8" id="KW-0627">Porphyrin biosynthesis</keyword>
<comment type="subunit">
    <text evidence="8">Homodimer.</text>
</comment>
<dbReference type="InterPro" id="IPR015895">
    <property type="entry name" value="4pyrrol_synth_GluRdtase_N"/>
</dbReference>
<organism evidence="13 14">
    <name type="scientific">Flagellimonas spongiicola</name>
    <dbReference type="NCBI Taxonomy" id="2942208"/>
    <lineage>
        <taxon>Bacteria</taxon>
        <taxon>Pseudomonadati</taxon>
        <taxon>Bacteroidota</taxon>
        <taxon>Flavobacteriia</taxon>
        <taxon>Flavobacteriales</taxon>
        <taxon>Flavobacteriaceae</taxon>
        <taxon>Flagellimonas</taxon>
    </lineage>
</organism>
<feature type="binding site" evidence="8">
    <location>
        <position position="113"/>
    </location>
    <ligand>
        <name>substrate</name>
    </ligand>
</feature>
<feature type="site" description="Important for activity" evidence="8">
    <location>
        <position position="103"/>
    </location>
</feature>
<comment type="catalytic activity">
    <reaction evidence="7 8 9">
        <text>(S)-4-amino-5-oxopentanoate + tRNA(Glu) + NADP(+) = L-glutamyl-tRNA(Glu) + NADPH + H(+)</text>
        <dbReference type="Rhea" id="RHEA:12344"/>
        <dbReference type="Rhea" id="RHEA-COMP:9663"/>
        <dbReference type="Rhea" id="RHEA-COMP:9680"/>
        <dbReference type="ChEBI" id="CHEBI:15378"/>
        <dbReference type="ChEBI" id="CHEBI:57501"/>
        <dbReference type="ChEBI" id="CHEBI:57783"/>
        <dbReference type="ChEBI" id="CHEBI:58349"/>
        <dbReference type="ChEBI" id="CHEBI:78442"/>
        <dbReference type="ChEBI" id="CHEBI:78520"/>
        <dbReference type="EC" id="1.2.1.70"/>
    </reaction>
</comment>
<feature type="binding site" evidence="8">
    <location>
        <begin position="118"/>
        <end position="120"/>
    </location>
    <ligand>
        <name>substrate</name>
    </ligand>
</feature>
<dbReference type="PROSITE" id="PS00747">
    <property type="entry name" value="GLUTR"/>
    <property type="match status" value="1"/>
</dbReference>
<dbReference type="SUPFAM" id="SSF69742">
    <property type="entry name" value="Glutamyl tRNA-reductase catalytic, N-terminal domain"/>
    <property type="match status" value="1"/>
</dbReference>
<dbReference type="GO" id="GO:0008883">
    <property type="term" value="F:glutamyl-tRNA reductase activity"/>
    <property type="evidence" value="ECO:0007669"/>
    <property type="project" value="UniProtKB-EC"/>
</dbReference>
<feature type="active site" description="Nucleophile" evidence="8">
    <location>
        <position position="58"/>
    </location>
</feature>
<comment type="function">
    <text evidence="8">Catalyzes the NADPH-dependent reduction of glutamyl-tRNA(Glu) to glutamate 1-semialdehyde (GSA).</text>
</comment>
<accession>A0ABT0PSP3</accession>
<evidence type="ECO:0000256" key="7">
    <source>
        <dbReference type="ARBA" id="ARBA00047464"/>
    </source>
</evidence>
<dbReference type="InterPro" id="IPR006151">
    <property type="entry name" value="Shikm_DH/Glu-tRNA_Rdtase"/>
</dbReference>
<evidence type="ECO:0000256" key="9">
    <source>
        <dbReference type="RuleBase" id="RU000584"/>
    </source>
</evidence>
<dbReference type="Gene3D" id="3.30.460.30">
    <property type="entry name" value="Glutamyl-tRNA reductase, N-terminal domain"/>
    <property type="match status" value="1"/>
</dbReference>
<gene>
    <name evidence="8 13" type="primary">hemA</name>
    <name evidence="13" type="ORF">M3P19_10275</name>
</gene>
<dbReference type="EC" id="1.2.1.70" evidence="3 8"/>
<proteinExistence type="inferred from homology"/>
<feature type="domain" description="Tetrapyrrole biosynthesis glutamyl-tRNA reductase dimerisation" evidence="10">
    <location>
        <begin position="319"/>
        <end position="413"/>
    </location>
</feature>
<evidence type="ECO:0000313" key="14">
    <source>
        <dbReference type="Proteomes" id="UP001203607"/>
    </source>
</evidence>
<evidence type="ECO:0000256" key="5">
    <source>
        <dbReference type="ARBA" id="ARBA00023002"/>
    </source>
</evidence>
<reference evidence="13 14" key="1">
    <citation type="submission" date="2022-05" db="EMBL/GenBank/DDBJ databases">
        <authorList>
            <person name="Park J.-S."/>
        </authorList>
    </citation>
    <scope>NUCLEOTIDE SEQUENCE [LARGE SCALE GENOMIC DNA]</scope>
    <source>
        <strain evidence="13 14">2012CJ35-5</strain>
    </source>
</reference>
<keyword evidence="4 8" id="KW-0521">NADP</keyword>
<evidence type="ECO:0000313" key="13">
    <source>
        <dbReference type="EMBL" id="MCL6274398.1"/>
    </source>
</evidence>
<dbReference type="Pfam" id="PF01488">
    <property type="entry name" value="Shikimate_DH"/>
    <property type="match status" value="1"/>
</dbReference>
<evidence type="ECO:0000256" key="6">
    <source>
        <dbReference type="ARBA" id="ARBA00023244"/>
    </source>
</evidence>
<comment type="caution">
    <text evidence="13">The sequence shown here is derived from an EMBL/GenBank/DDBJ whole genome shotgun (WGS) entry which is preliminary data.</text>
</comment>
<dbReference type="InterPro" id="IPR036291">
    <property type="entry name" value="NAD(P)-bd_dom_sf"/>
</dbReference>
<keyword evidence="14" id="KW-1185">Reference proteome</keyword>
<dbReference type="PANTHER" id="PTHR43013">
    <property type="entry name" value="GLUTAMYL-TRNA REDUCTASE"/>
    <property type="match status" value="1"/>
</dbReference>
<feature type="binding site" evidence="8">
    <location>
        <begin position="57"/>
        <end position="60"/>
    </location>
    <ligand>
        <name>substrate</name>
    </ligand>
</feature>
<dbReference type="RefSeq" id="WP_249657578.1">
    <property type="nucleotide sequence ID" value="NZ_JAMFMA010000002.1"/>
</dbReference>
<evidence type="ECO:0000256" key="2">
    <source>
        <dbReference type="ARBA" id="ARBA00005916"/>
    </source>
</evidence>
<dbReference type="PIRSF" id="PIRSF000445">
    <property type="entry name" value="4pyrrol_synth_GluRdtase"/>
    <property type="match status" value="1"/>
</dbReference>
<dbReference type="Gene3D" id="3.40.50.720">
    <property type="entry name" value="NAD(P)-binding Rossmann-like Domain"/>
    <property type="match status" value="1"/>
</dbReference>
<evidence type="ECO:0000256" key="1">
    <source>
        <dbReference type="ARBA" id="ARBA00005059"/>
    </source>
</evidence>
<evidence type="ECO:0000256" key="4">
    <source>
        <dbReference type="ARBA" id="ARBA00022857"/>
    </source>
</evidence>
<dbReference type="InterPro" id="IPR036343">
    <property type="entry name" value="GluRdtase_N_sf"/>
</dbReference>
<feature type="binding site" evidence="8">
    <location>
        <position position="124"/>
    </location>
    <ligand>
        <name>substrate</name>
    </ligand>
</feature>
<evidence type="ECO:0000256" key="8">
    <source>
        <dbReference type="HAMAP-Rule" id="MF_00087"/>
    </source>
</evidence>
<dbReference type="Pfam" id="PF05201">
    <property type="entry name" value="GlutR_N"/>
    <property type="match status" value="1"/>
</dbReference>
<comment type="miscellaneous">
    <text evidence="8">During catalysis, the active site Cys acts as a nucleophile attacking the alpha-carbonyl group of tRNA-bound glutamate with the formation of a thioester intermediate between enzyme and glutamate, and the concomitant release of tRNA(Glu). The thioester intermediate is finally reduced by direct hydride transfer from NADPH, to form the product GSA.</text>
</comment>
<evidence type="ECO:0000259" key="10">
    <source>
        <dbReference type="Pfam" id="PF00745"/>
    </source>
</evidence>
<keyword evidence="5 8" id="KW-0560">Oxidoreductase</keyword>
<evidence type="ECO:0000256" key="3">
    <source>
        <dbReference type="ARBA" id="ARBA00012970"/>
    </source>
</evidence>
<dbReference type="PANTHER" id="PTHR43013:SF1">
    <property type="entry name" value="GLUTAMYL-TRNA REDUCTASE"/>
    <property type="match status" value="1"/>
</dbReference>
<dbReference type="NCBIfam" id="TIGR01035">
    <property type="entry name" value="hemA"/>
    <property type="match status" value="1"/>
</dbReference>
<evidence type="ECO:0000259" key="12">
    <source>
        <dbReference type="Pfam" id="PF05201"/>
    </source>
</evidence>
<dbReference type="EMBL" id="JAMFMA010000002">
    <property type="protein sequence ID" value="MCL6274398.1"/>
    <property type="molecule type" value="Genomic_DNA"/>
</dbReference>
<comment type="pathway">
    <text evidence="1 8 9">Porphyrin-containing compound metabolism; protoporphyrin-IX biosynthesis; 5-aminolevulinate from L-glutamyl-tRNA(Glu): step 1/2.</text>
</comment>
<dbReference type="InterPro" id="IPR015896">
    <property type="entry name" value="4pyrrol_synth_GluRdtase_dimer"/>
</dbReference>
<dbReference type="SUPFAM" id="SSF69075">
    <property type="entry name" value="Glutamyl tRNA-reductase dimerization domain"/>
    <property type="match status" value="1"/>
</dbReference>
<dbReference type="InterPro" id="IPR036453">
    <property type="entry name" value="GluRdtase_dimer_dom_sf"/>
</dbReference>
<feature type="binding site" evidence="8">
    <location>
        <begin position="193"/>
        <end position="198"/>
    </location>
    <ligand>
        <name>NADP(+)</name>
        <dbReference type="ChEBI" id="CHEBI:58349"/>
    </ligand>
</feature>
<dbReference type="HAMAP" id="MF_00087">
    <property type="entry name" value="Glu_tRNA_reductase"/>
    <property type="match status" value="1"/>
</dbReference>
<protein>
    <recommendedName>
        <fullName evidence="3 8">Glutamyl-tRNA reductase</fullName>
        <shortName evidence="8">GluTR</shortName>
        <ecNumber evidence="3 8">1.2.1.70</ecNumber>
    </recommendedName>
</protein>
<dbReference type="Proteomes" id="UP001203607">
    <property type="component" value="Unassembled WGS sequence"/>
</dbReference>
<dbReference type="InterPro" id="IPR018214">
    <property type="entry name" value="GluRdtase_CS"/>
</dbReference>
<feature type="domain" description="Glutamyl-tRNA reductase N-terminal" evidence="12">
    <location>
        <begin position="15"/>
        <end position="160"/>
    </location>
</feature>
<dbReference type="InterPro" id="IPR000343">
    <property type="entry name" value="4pyrrol_synth_GluRdtase"/>
</dbReference>
<comment type="similarity">
    <text evidence="2 8 9">Belongs to the glutamyl-tRNA reductase family.</text>
</comment>
<sequence>MRNYHISRHNSFYAIGLSYKKADAEVRGKFSLDVPAIDRIMADAKTQGIDGLLAISTCNRTELYGFAQHPFQLIKLLCDQTLGSVEEFQEVAYVLKNHDAISHMFKVGTGLDSQILGDFEIISQIKQGFYRAKKDGMANPFIERLCNSVIQASKRIKNETELSSGATSVAFASVKYILKHFPDISEKNILLFGTGKIGRNTCENLVKHSDNSHITLINRTREKAEEIAGKFHLTVKDYGDLQTEIRKADILVVATGAQLPTVSKALIYAKKPLLILDLSVPKNVSDDVLELDNVSLVHLDQLSQITDETLNKRKTFVPKAEAINEEVKKDFLKWLETRKFAPVINALKDKLNTMKAEEIDFQSKKITDFNEDQAEIISGRIIQKITKQFANHLKSSGVDTQDSLELIQKVFKLEIDSE</sequence>
<feature type="domain" description="Quinate/shikimate 5-dehydrogenase/glutamyl-tRNA reductase" evidence="11">
    <location>
        <begin position="179"/>
        <end position="305"/>
    </location>
</feature>
<comment type="domain">
    <text evidence="8">Possesses an unusual extended V-shaped dimeric structure with each monomer consisting of three distinct domains arranged along a curved 'spinal' alpha-helix. The N-terminal catalytic domain specifically recognizes the glutamate moiety of the substrate. The second domain is the NADPH-binding domain, and the third C-terminal domain is responsible for dimerization.</text>
</comment>
<name>A0ABT0PSP3_9FLAO</name>
<dbReference type="Pfam" id="PF00745">
    <property type="entry name" value="GlutR_dimer"/>
    <property type="match status" value="1"/>
</dbReference>
<evidence type="ECO:0000259" key="11">
    <source>
        <dbReference type="Pfam" id="PF01488"/>
    </source>
</evidence>